<dbReference type="Gene3D" id="1.10.340.70">
    <property type="match status" value="1"/>
</dbReference>
<gene>
    <name evidence="3" type="primary">LOC108661940</name>
</gene>
<dbReference type="PANTHER" id="PTHR37984:SF5">
    <property type="entry name" value="PROTEIN NYNRIN-LIKE"/>
    <property type="match status" value="1"/>
</dbReference>
<dbReference type="Gramene" id="Tc05v2_t009860.1">
    <property type="protein sequence ID" value="Tc05v2_p009860.1"/>
    <property type="gene ID" value="Tc05v2_g009860"/>
</dbReference>
<reference evidence="2" key="1">
    <citation type="journal article" date="1997" name="Nucleic Acids Res.">
        <title>tRNAscan-SE: a program for improved detection of transfer RNA genes in genomic sequence.</title>
        <authorList>
            <person name="Lowe T.M."/>
            <person name="Eddy S.R."/>
        </authorList>
    </citation>
    <scope>NUCLEOTIDE SEQUENCE [LARGE SCALE GENOMIC DNA]</scope>
    <source>
        <strain evidence="2">r\B97-61/B2</strain>
    </source>
</reference>
<feature type="domain" description="Integrase zinc-binding" evidence="1">
    <location>
        <begin position="125"/>
        <end position="180"/>
    </location>
</feature>
<dbReference type="Pfam" id="PF17921">
    <property type="entry name" value="Integrase_H2C2"/>
    <property type="match status" value="1"/>
</dbReference>
<reference evidence="3" key="2">
    <citation type="submission" date="2025-08" db="UniProtKB">
        <authorList>
            <consortium name="RefSeq"/>
        </authorList>
    </citation>
    <scope>IDENTIFICATION</scope>
</reference>
<dbReference type="InterPro" id="IPR041588">
    <property type="entry name" value="Integrase_H2C2"/>
</dbReference>
<dbReference type="GeneID" id="108661940"/>
<organism evidence="2 3">
    <name type="scientific">Theobroma cacao</name>
    <name type="common">Cacao</name>
    <name type="synonym">Cocoa</name>
    <dbReference type="NCBI Taxonomy" id="3641"/>
    <lineage>
        <taxon>Eukaryota</taxon>
        <taxon>Viridiplantae</taxon>
        <taxon>Streptophyta</taxon>
        <taxon>Embryophyta</taxon>
        <taxon>Tracheophyta</taxon>
        <taxon>Spermatophyta</taxon>
        <taxon>Magnoliopsida</taxon>
        <taxon>eudicotyledons</taxon>
        <taxon>Gunneridae</taxon>
        <taxon>Pentapetalae</taxon>
        <taxon>rosids</taxon>
        <taxon>malvids</taxon>
        <taxon>Malvales</taxon>
        <taxon>Malvaceae</taxon>
        <taxon>Byttnerioideae</taxon>
        <taxon>Theobroma</taxon>
    </lineage>
</organism>
<dbReference type="PANTHER" id="PTHR37984">
    <property type="entry name" value="PROTEIN CBG26694"/>
    <property type="match status" value="1"/>
</dbReference>
<dbReference type="InterPro" id="IPR050951">
    <property type="entry name" value="Retrovirus_Pol_polyprotein"/>
</dbReference>
<name>A0AB32WFP5_THECC</name>
<protein>
    <submittedName>
        <fullName evidence="3">Uncharacterized protein LOC108661940</fullName>
    </submittedName>
</protein>
<dbReference type="Proteomes" id="UP000694886">
    <property type="component" value="Chromosome 5"/>
</dbReference>
<proteinExistence type="predicted"/>
<dbReference type="RefSeq" id="XP_017976424.1">
    <property type="nucleotide sequence ID" value="XM_018120935.1"/>
</dbReference>
<dbReference type="AlphaFoldDB" id="A0AB32WFP5"/>
<evidence type="ECO:0000313" key="2">
    <source>
        <dbReference type="Proteomes" id="UP000694886"/>
    </source>
</evidence>
<sequence length="182" mass="21530">MEFLKDYDCTILYHPGKANVVADALSRKSMGSLAHISIDKRFLIREMQGLRDMAVYFKVSETNALLVYFRVRPILIDRIREDQSKDEFVIKALEDLQGRKGKMFTKGTDGLLRYEARLYMPDSDGLRREILDEVHMAVYVVHLRATKMYQDLREVYWWERLKKDVIEFVSKYLVCQQVKAEH</sequence>
<dbReference type="KEGG" id="tcc:108661940"/>
<evidence type="ECO:0000313" key="3">
    <source>
        <dbReference type="RefSeq" id="XP_017976424.1"/>
    </source>
</evidence>
<accession>A0AB32WFP5</accession>
<evidence type="ECO:0000259" key="1">
    <source>
        <dbReference type="Pfam" id="PF17921"/>
    </source>
</evidence>